<dbReference type="InterPro" id="IPR008969">
    <property type="entry name" value="CarboxyPept-like_regulatory"/>
</dbReference>
<protein>
    <submittedName>
        <fullName evidence="13">SusC/RagA family TonB-linked outer membrane protein</fullName>
    </submittedName>
</protein>
<keyword evidence="6 8" id="KW-0472">Membrane</keyword>
<name>A0ABU3AAX9_9FLAO</name>
<evidence type="ECO:0000259" key="12">
    <source>
        <dbReference type="Pfam" id="PF07715"/>
    </source>
</evidence>
<evidence type="ECO:0000313" key="14">
    <source>
        <dbReference type="Proteomes" id="UP001255246"/>
    </source>
</evidence>
<dbReference type="InterPro" id="IPR012910">
    <property type="entry name" value="Plug_dom"/>
</dbReference>
<dbReference type="Gene3D" id="2.40.170.20">
    <property type="entry name" value="TonB-dependent receptor, beta-barrel domain"/>
    <property type="match status" value="1"/>
</dbReference>
<feature type="chain" id="PRO_5046589704" evidence="10">
    <location>
        <begin position="24"/>
        <end position="1028"/>
    </location>
</feature>
<evidence type="ECO:0000256" key="2">
    <source>
        <dbReference type="ARBA" id="ARBA00022448"/>
    </source>
</evidence>
<keyword evidence="14" id="KW-1185">Reference proteome</keyword>
<comment type="caution">
    <text evidence="13">The sequence shown here is derived from an EMBL/GenBank/DDBJ whole genome shotgun (WGS) entry which is preliminary data.</text>
</comment>
<dbReference type="InterPro" id="IPR023996">
    <property type="entry name" value="TonB-dep_OMP_SusC/RagA"/>
</dbReference>
<evidence type="ECO:0000313" key="13">
    <source>
        <dbReference type="EMBL" id="MDT0606692.1"/>
    </source>
</evidence>
<evidence type="ECO:0000256" key="6">
    <source>
        <dbReference type="ARBA" id="ARBA00023136"/>
    </source>
</evidence>
<dbReference type="EMBL" id="JAVRHR010000001">
    <property type="protein sequence ID" value="MDT0606692.1"/>
    <property type="molecule type" value="Genomic_DNA"/>
</dbReference>
<dbReference type="NCBIfam" id="TIGR04056">
    <property type="entry name" value="OMP_RagA_SusC"/>
    <property type="match status" value="1"/>
</dbReference>
<keyword evidence="3 8" id="KW-1134">Transmembrane beta strand</keyword>
<evidence type="ECO:0000256" key="4">
    <source>
        <dbReference type="ARBA" id="ARBA00022692"/>
    </source>
</evidence>
<feature type="domain" description="TonB-dependent receptor-like beta-barrel" evidence="11">
    <location>
        <begin position="473"/>
        <end position="981"/>
    </location>
</feature>
<feature type="domain" description="TonB-dependent receptor plug" evidence="12">
    <location>
        <begin position="114"/>
        <end position="240"/>
    </location>
</feature>
<accession>A0ABU3AAX9</accession>
<organism evidence="13 14">
    <name type="scientific">Croceitalea rosinachiae</name>
    <dbReference type="NCBI Taxonomy" id="3075596"/>
    <lineage>
        <taxon>Bacteria</taxon>
        <taxon>Pseudomonadati</taxon>
        <taxon>Bacteroidota</taxon>
        <taxon>Flavobacteriia</taxon>
        <taxon>Flavobacteriales</taxon>
        <taxon>Flavobacteriaceae</taxon>
        <taxon>Croceitalea</taxon>
    </lineage>
</organism>
<dbReference type="PROSITE" id="PS52016">
    <property type="entry name" value="TONB_DEPENDENT_REC_3"/>
    <property type="match status" value="1"/>
</dbReference>
<dbReference type="InterPro" id="IPR037066">
    <property type="entry name" value="Plug_dom_sf"/>
</dbReference>
<dbReference type="NCBIfam" id="TIGR04057">
    <property type="entry name" value="SusC_RagA_signa"/>
    <property type="match status" value="1"/>
</dbReference>
<keyword evidence="7 8" id="KW-0998">Cell outer membrane</keyword>
<gene>
    <name evidence="13" type="ORF">RM706_06605</name>
</gene>
<dbReference type="Proteomes" id="UP001255246">
    <property type="component" value="Unassembled WGS sequence"/>
</dbReference>
<evidence type="ECO:0000256" key="10">
    <source>
        <dbReference type="SAM" id="SignalP"/>
    </source>
</evidence>
<dbReference type="SUPFAM" id="SSF49464">
    <property type="entry name" value="Carboxypeptidase regulatory domain-like"/>
    <property type="match status" value="1"/>
</dbReference>
<dbReference type="SUPFAM" id="SSF56935">
    <property type="entry name" value="Porins"/>
    <property type="match status" value="1"/>
</dbReference>
<dbReference type="Gene3D" id="2.60.40.1120">
    <property type="entry name" value="Carboxypeptidase-like, regulatory domain"/>
    <property type="match status" value="1"/>
</dbReference>
<evidence type="ECO:0000259" key="11">
    <source>
        <dbReference type="Pfam" id="PF00593"/>
    </source>
</evidence>
<dbReference type="Gene3D" id="2.170.130.10">
    <property type="entry name" value="TonB-dependent receptor, plug domain"/>
    <property type="match status" value="1"/>
</dbReference>
<evidence type="ECO:0000256" key="1">
    <source>
        <dbReference type="ARBA" id="ARBA00004571"/>
    </source>
</evidence>
<comment type="similarity">
    <text evidence="8 9">Belongs to the TonB-dependent receptor family.</text>
</comment>
<dbReference type="InterPro" id="IPR023997">
    <property type="entry name" value="TonB-dep_OMP_SusC/RagA_CS"/>
</dbReference>
<dbReference type="Pfam" id="PF13715">
    <property type="entry name" value="CarbopepD_reg_2"/>
    <property type="match status" value="1"/>
</dbReference>
<sequence>MKITLLKGLLLLGAFVCFSAVKAQTVSGTVSDANGPLPGASVLVKGTTNGTQTDFDGNYTLNDVGGDATLVVSYIGFKTFETAVNGRSTINVTLEEDAQALDEVVIIGYGTTTVKDATGAVASVSSEDFNGGIISSPEQLIQGKTAGVQITQSSGEPGAGIALRIRGTGSVRGNNSPLFVIDGVPVSNEEVSAQGSDVGTGTSGSKNPLNFLNPNDIESMSILKDASATAIYGSRGANGVVVITTKSGKGGGSKGEWGFSSNLNIATVAERYDLLTTEEFIDRGGANLGGATDWQDFIFRTTASTDNNLSYSQNYGSGNVRATFGYSKQFGIIENTDFERITGRINVNHRFFDDKLRVGLQGTISRINDRAPFISRTAGSNGDLLQAAYYSNPTLAANSGFDVSPDRNPANLLAFYDDNTNTNRFLGNLSLDYSLTDDLSVKLNLGLDTSESTRAQVVGPQILSLGNGAENNGRGAVNNLDTENRLLELTLNYKKEFENSNLDALVGYSFQDFNRSGQNLLGQGYSSSDLNEIASLTQQAFDDTQNLASNYQAYGIGTFQDDIAAGDQFRILGLFPGINETTAALPGLPITAFTVDTFDITDELQSFFGRVNYNIYDKYLFTATVRADGSSRFGGNNQYGIFPSAAFAWKLNQEDFVNEDTFSTLKLRLSWGITGNQDGLGHAQFVNRTRWRQGAVGSTALGINAGSQISAPATAEVAFANPDLKWEETTQYGFGIDFGFNNDRFTGNIDLYRKETTDILLNLPSVQPATSPFVFQNIDATILNQGIELGLDYDIVVSEDFYWNANFNISYNQNEFTDYAGPNIQAGNLFGQGLTGTTSQVLTNDKPLYTYELRLVDENFNVDTDPTILDKSGLPDIITGLSTTVNYKNWDASLYFAGQFGFYVYNNTANAIFASPQIGSRNNLTSVVDNGVILSATNPSEFFLEKGDFVRLQNATIGYNVPLSGEGTFKSMRLSAVGQNLFLITDYSGLDPEVSTSNIPANGLPSASIDYLTYPRPRTFSLGVNVTF</sequence>
<evidence type="ECO:0000256" key="5">
    <source>
        <dbReference type="ARBA" id="ARBA00023077"/>
    </source>
</evidence>
<dbReference type="InterPro" id="IPR036942">
    <property type="entry name" value="Beta-barrel_TonB_sf"/>
</dbReference>
<keyword evidence="10" id="KW-0732">Signal</keyword>
<proteinExistence type="inferred from homology"/>
<evidence type="ECO:0000256" key="3">
    <source>
        <dbReference type="ARBA" id="ARBA00022452"/>
    </source>
</evidence>
<evidence type="ECO:0000256" key="7">
    <source>
        <dbReference type="ARBA" id="ARBA00023237"/>
    </source>
</evidence>
<dbReference type="InterPro" id="IPR000531">
    <property type="entry name" value="Beta-barrel_TonB"/>
</dbReference>
<feature type="signal peptide" evidence="10">
    <location>
        <begin position="1"/>
        <end position="23"/>
    </location>
</feature>
<evidence type="ECO:0000256" key="9">
    <source>
        <dbReference type="RuleBase" id="RU003357"/>
    </source>
</evidence>
<comment type="subcellular location">
    <subcellularLocation>
        <location evidence="1 8">Cell outer membrane</location>
        <topology evidence="1 8">Multi-pass membrane protein</topology>
    </subcellularLocation>
</comment>
<keyword evidence="4 8" id="KW-0812">Transmembrane</keyword>
<evidence type="ECO:0000256" key="8">
    <source>
        <dbReference type="PROSITE-ProRule" id="PRU01360"/>
    </source>
</evidence>
<dbReference type="Pfam" id="PF07715">
    <property type="entry name" value="Plug"/>
    <property type="match status" value="1"/>
</dbReference>
<reference evidence="13 14" key="1">
    <citation type="submission" date="2023-09" db="EMBL/GenBank/DDBJ databases">
        <authorList>
            <person name="Rey-Velasco X."/>
        </authorList>
    </citation>
    <scope>NUCLEOTIDE SEQUENCE [LARGE SCALE GENOMIC DNA]</scope>
    <source>
        <strain evidence="13 14">F388</strain>
    </source>
</reference>
<dbReference type="Pfam" id="PF00593">
    <property type="entry name" value="TonB_dep_Rec_b-barrel"/>
    <property type="match status" value="1"/>
</dbReference>
<dbReference type="RefSeq" id="WP_311350240.1">
    <property type="nucleotide sequence ID" value="NZ_JAVRHR010000001.1"/>
</dbReference>
<keyword evidence="2 8" id="KW-0813">Transport</keyword>
<keyword evidence="5 9" id="KW-0798">TonB box</keyword>
<dbReference type="InterPro" id="IPR039426">
    <property type="entry name" value="TonB-dep_rcpt-like"/>
</dbReference>